<organism evidence="1 2">
    <name type="scientific">Maritalea mobilis</name>
    <dbReference type="NCBI Taxonomy" id="483324"/>
    <lineage>
        <taxon>Bacteria</taxon>
        <taxon>Pseudomonadati</taxon>
        <taxon>Pseudomonadota</taxon>
        <taxon>Alphaproteobacteria</taxon>
        <taxon>Hyphomicrobiales</taxon>
        <taxon>Devosiaceae</taxon>
        <taxon>Maritalea</taxon>
    </lineage>
</organism>
<evidence type="ECO:0000313" key="1">
    <source>
        <dbReference type="EMBL" id="TDQ66027.1"/>
    </source>
</evidence>
<dbReference type="EMBL" id="SNYR01000001">
    <property type="protein sequence ID" value="TDQ66027.1"/>
    <property type="molecule type" value="Genomic_DNA"/>
</dbReference>
<sequence>MLWVRANADKNTYVHFGYDLYVYIGSEQEFTVPDVEGVFIEPFASPYHTDCLN</sequence>
<proteinExistence type="predicted"/>
<protein>
    <submittedName>
        <fullName evidence="1">Uncharacterized protein</fullName>
    </submittedName>
</protein>
<comment type="caution">
    <text evidence="1">The sequence shown here is derived from an EMBL/GenBank/DDBJ whole genome shotgun (WGS) entry which is preliminary data.</text>
</comment>
<dbReference type="AlphaFoldDB" id="A0A4R6VTN6"/>
<gene>
    <name evidence="1" type="ORF">ATL17_0012</name>
</gene>
<reference evidence="1 2" key="1">
    <citation type="submission" date="2019-03" db="EMBL/GenBank/DDBJ databases">
        <title>Genomic Encyclopedia of Type Strains, Phase III (KMG-III): the genomes of soil and plant-associated and newly described type strains.</title>
        <authorList>
            <person name="Whitman W."/>
        </authorList>
    </citation>
    <scope>NUCLEOTIDE SEQUENCE [LARGE SCALE GENOMIC DNA]</scope>
    <source>
        <strain evidence="1 2">CGMCC 1.7002</strain>
    </source>
</reference>
<evidence type="ECO:0000313" key="2">
    <source>
        <dbReference type="Proteomes" id="UP000295391"/>
    </source>
</evidence>
<keyword evidence="2" id="KW-1185">Reference proteome</keyword>
<name>A0A4R6VTN6_9HYPH</name>
<accession>A0A4R6VTN6</accession>
<dbReference type="Proteomes" id="UP000295391">
    <property type="component" value="Unassembled WGS sequence"/>
</dbReference>